<dbReference type="PIRSF" id="PIRSF036990">
    <property type="entry name" value="UCP036990_CBS_BON"/>
    <property type="match status" value="1"/>
</dbReference>
<feature type="domain" description="CBS" evidence="4">
    <location>
        <begin position="90"/>
        <end position="147"/>
    </location>
</feature>
<dbReference type="Pfam" id="PF04972">
    <property type="entry name" value="BON"/>
    <property type="match status" value="1"/>
</dbReference>
<dbReference type="PANTHER" id="PTHR43080">
    <property type="entry name" value="CBS DOMAIN-CONTAINING PROTEIN CBSX3, MITOCHONDRIAL"/>
    <property type="match status" value="1"/>
</dbReference>
<dbReference type="InterPro" id="IPR000644">
    <property type="entry name" value="CBS_dom"/>
</dbReference>
<dbReference type="PROSITE" id="PS51371">
    <property type="entry name" value="CBS"/>
    <property type="match status" value="2"/>
</dbReference>
<reference evidence="5" key="1">
    <citation type="submission" date="2022-10" db="EMBL/GenBank/DDBJ databases">
        <title>The complete genomes of actinobacterial strains from the NBC collection.</title>
        <authorList>
            <person name="Joergensen T.S."/>
            <person name="Alvarez Arevalo M."/>
            <person name="Sterndorff E.B."/>
            <person name="Faurdal D."/>
            <person name="Vuksanovic O."/>
            <person name="Mourched A.-S."/>
            <person name="Charusanti P."/>
            <person name="Shaw S."/>
            <person name="Blin K."/>
            <person name="Weber T."/>
        </authorList>
    </citation>
    <scope>NUCLEOTIDE SEQUENCE</scope>
    <source>
        <strain evidence="5">NBC_00283</strain>
    </source>
</reference>
<dbReference type="EMBL" id="CP108057">
    <property type="protein sequence ID" value="WUO44617.1"/>
    <property type="molecule type" value="Genomic_DNA"/>
</dbReference>
<protein>
    <submittedName>
        <fullName evidence="5">CBS domain-containing protein</fullName>
    </submittedName>
</protein>
<keyword evidence="6" id="KW-1185">Reference proteome</keyword>
<evidence type="ECO:0000259" key="3">
    <source>
        <dbReference type="PROSITE" id="PS50914"/>
    </source>
</evidence>
<dbReference type="InterPro" id="IPR051257">
    <property type="entry name" value="Diverse_CBS-Domain"/>
</dbReference>
<dbReference type="InterPro" id="IPR017080">
    <property type="entry name" value="UCP036990_CBS_BON"/>
</dbReference>
<dbReference type="Gene3D" id="3.10.580.10">
    <property type="entry name" value="CBS-domain"/>
    <property type="match status" value="1"/>
</dbReference>
<dbReference type="InterPro" id="IPR007055">
    <property type="entry name" value="BON_dom"/>
</dbReference>
<dbReference type="SUPFAM" id="SSF54631">
    <property type="entry name" value="CBS-domain pair"/>
    <property type="match status" value="1"/>
</dbReference>
<accession>A0ABZ1RCX6</accession>
<dbReference type="Proteomes" id="UP001432075">
    <property type="component" value="Chromosome"/>
</dbReference>
<evidence type="ECO:0000313" key="6">
    <source>
        <dbReference type="Proteomes" id="UP001432075"/>
    </source>
</evidence>
<dbReference type="RefSeq" id="WP_328775013.1">
    <property type="nucleotide sequence ID" value="NZ_CP108057.1"/>
</dbReference>
<evidence type="ECO:0000259" key="4">
    <source>
        <dbReference type="PROSITE" id="PS51371"/>
    </source>
</evidence>
<dbReference type="PROSITE" id="PS50914">
    <property type="entry name" value="BON"/>
    <property type="match status" value="1"/>
</dbReference>
<name>A0ABZ1RCX6_9ACTN</name>
<dbReference type="CDD" id="cd04586">
    <property type="entry name" value="CBS_pair_BON_assoc"/>
    <property type="match status" value="1"/>
</dbReference>
<evidence type="ECO:0000256" key="2">
    <source>
        <dbReference type="PROSITE-ProRule" id="PRU00703"/>
    </source>
</evidence>
<dbReference type="PANTHER" id="PTHR43080:SF29">
    <property type="entry name" value="OS02G0818000 PROTEIN"/>
    <property type="match status" value="1"/>
</dbReference>
<organism evidence="5 6">
    <name type="scientific">Streptomyces goshikiensis</name>
    <dbReference type="NCBI Taxonomy" id="1942"/>
    <lineage>
        <taxon>Bacteria</taxon>
        <taxon>Bacillati</taxon>
        <taxon>Actinomycetota</taxon>
        <taxon>Actinomycetes</taxon>
        <taxon>Kitasatosporales</taxon>
        <taxon>Streptomycetaceae</taxon>
        <taxon>Streptomyces</taxon>
    </lineage>
</organism>
<proteinExistence type="predicted"/>
<dbReference type="Gene3D" id="3.30.1340.30">
    <property type="match status" value="1"/>
</dbReference>
<evidence type="ECO:0000313" key="5">
    <source>
        <dbReference type="EMBL" id="WUO44617.1"/>
    </source>
</evidence>
<sequence length="218" mass="24136">MKHREVRELMTREVVTVLGNAPFKEIARTLTEHKVSAVPVVDSAGRPLGVISERDLLPKSAGQSDYYRSLPEREVWQEAKAAGTRAEELMSSPPVCARPDWTVAEAARLMEAQGVKRLLVVDDAEVLIGIVSRRDLLRIFLRDDEDIRHEIMGDVLELGLRQNPSAVTAAVTDGRVELRGTVDFRSLIPLIERLCRTVDGVVSVTQHLGYAVDDTTSA</sequence>
<feature type="domain" description="BON" evidence="3">
    <location>
        <begin position="143"/>
        <end position="212"/>
    </location>
</feature>
<dbReference type="SMART" id="SM00116">
    <property type="entry name" value="CBS"/>
    <property type="match status" value="2"/>
</dbReference>
<dbReference type="InterPro" id="IPR046342">
    <property type="entry name" value="CBS_dom_sf"/>
</dbReference>
<keyword evidence="1 2" id="KW-0129">CBS domain</keyword>
<evidence type="ECO:0000256" key="1">
    <source>
        <dbReference type="ARBA" id="ARBA00023122"/>
    </source>
</evidence>
<dbReference type="CDD" id="cd02205">
    <property type="entry name" value="CBS_pair_SF"/>
    <property type="match status" value="1"/>
</dbReference>
<feature type="domain" description="CBS" evidence="4">
    <location>
        <begin position="10"/>
        <end position="66"/>
    </location>
</feature>
<dbReference type="Pfam" id="PF00571">
    <property type="entry name" value="CBS"/>
    <property type="match status" value="2"/>
</dbReference>
<gene>
    <name evidence="5" type="ORF">OHU17_01715</name>
</gene>